<evidence type="ECO:0000313" key="1">
    <source>
        <dbReference type="EMBL" id="GBN27321.1"/>
    </source>
</evidence>
<sequence length="242" mass="28403">MSIIRPVVKQQGTTKVRPVFDASARQVGSPSLNQCLESGPNLLELIPSLLLRFREHKYGIVAAIEKAFLQISVRPEDRIFLKFFWWNGKENVDPKIIRHARVVFGVKSSPFLLEAELEHHLKKYLKNSTYNQRTIDILLRSFYVDDLITSLDNESEILPFIEESYHILTEGKFNLRGWKYTGDDDPEQVTSVLGLIWNRREDELKINLDWRKYTNLKLYRRELFFPLHIEFVILSGFYVLSS</sequence>
<dbReference type="GO" id="GO:0071897">
    <property type="term" value="P:DNA biosynthetic process"/>
    <property type="evidence" value="ECO:0007669"/>
    <property type="project" value="UniProtKB-ARBA"/>
</dbReference>
<dbReference type="SUPFAM" id="SSF56672">
    <property type="entry name" value="DNA/RNA polymerases"/>
    <property type="match status" value="1"/>
</dbReference>
<dbReference type="AlphaFoldDB" id="A0A4Y2MJI7"/>
<dbReference type="Gene3D" id="3.30.70.270">
    <property type="match status" value="1"/>
</dbReference>
<evidence type="ECO:0000313" key="2">
    <source>
        <dbReference type="Proteomes" id="UP000499080"/>
    </source>
</evidence>
<accession>A0A4Y2MJI7</accession>
<reference evidence="1 2" key="1">
    <citation type="journal article" date="2019" name="Sci. Rep.">
        <title>Orb-weaving spider Araneus ventricosus genome elucidates the spidroin gene catalogue.</title>
        <authorList>
            <person name="Kono N."/>
            <person name="Nakamura H."/>
            <person name="Ohtoshi R."/>
            <person name="Moran D.A.P."/>
            <person name="Shinohara A."/>
            <person name="Yoshida Y."/>
            <person name="Fujiwara M."/>
            <person name="Mori M."/>
            <person name="Tomita M."/>
            <person name="Arakawa K."/>
        </authorList>
    </citation>
    <scope>NUCLEOTIDE SEQUENCE [LARGE SCALE GENOMIC DNA]</scope>
</reference>
<dbReference type="EMBL" id="BGPR01007500">
    <property type="protein sequence ID" value="GBN27321.1"/>
    <property type="molecule type" value="Genomic_DNA"/>
</dbReference>
<dbReference type="Gene3D" id="3.10.10.10">
    <property type="entry name" value="HIV Type 1 Reverse Transcriptase, subunit A, domain 1"/>
    <property type="match status" value="1"/>
</dbReference>
<dbReference type="InterPro" id="IPR043502">
    <property type="entry name" value="DNA/RNA_pol_sf"/>
</dbReference>
<name>A0A4Y2MJI7_ARAVE</name>
<organism evidence="1 2">
    <name type="scientific">Araneus ventricosus</name>
    <name type="common">Orbweaver spider</name>
    <name type="synonym">Epeira ventricosa</name>
    <dbReference type="NCBI Taxonomy" id="182803"/>
    <lineage>
        <taxon>Eukaryota</taxon>
        <taxon>Metazoa</taxon>
        <taxon>Ecdysozoa</taxon>
        <taxon>Arthropoda</taxon>
        <taxon>Chelicerata</taxon>
        <taxon>Arachnida</taxon>
        <taxon>Araneae</taxon>
        <taxon>Araneomorphae</taxon>
        <taxon>Entelegynae</taxon>
        <taxon>Araneoidea</taxon>
        <taxon>Araneidae</taxon>
        <taxon>Araneus</taxon>
    </lineage>
</organism>
<evidence type="ECO:0008006" key="3">
    <source>
        <dbReference type="Google" id="ProtNLM"/>
    </source>
</evidence>
<proteinExistence type="predicted"/>
<dbReference type="PANTHER" id="PTHR47331">
    <property type="entry name" value="PHD-TYPE DOMAIN-CONTAINING PROTEIN"/>
    <property type="match status" value="1"/>
</dbReference>
<dbReference type="OrthoDB" id="6436120at2759"/>
<protein>
    <recommendedName>
        <fullName evidence="3">Reverse transcriptase domain-containing protein</fullName>
    </recommendedName>
</protein>
<keyword evidence="2" id="KW-1185">Reference proteome</keyword>
<comment type="caution">
    <text evidence="1">The sequence shown here is derived from an EMBL/GenBank/DDBJ whole genome shotgun (WGS) entry which is preliminary data.</text>
</comment>
<dbReference type="InterPro" id="IPR043128">
    <property type="entry name" value="Rev_trsase/Diguanyl_cyclase"/>
</dbReference>
<dbReference type="PANTHER" id="PTHR47331:SF1">
    <property type="entry name" value="GAG-LIKE PROTEIN"/>
    <property type="match status" value="1"/>
</dbReference>
<dbReference type="Proteomes" id="UP000499080">
    <property type="component" value="Unassembled WGS sequence"/>
</dbReference>
<gene>
    <name evidence="1" type="ORF">AVEN_190521_1</name>
</gene>